<dbReference type="EMBL" id="CAADRA010005879">
    <property type="protein sequence ID" value="VFT93035.1"/>
    <property type="molecule type" value="Genomic_DNA"/>
</dbReference>
<feature type="transmembrane region" description="Helical" evidence="7">
    <location>
        <begin position="386"/>
        <end position="410"/>
    </location>
</feature>
<reference evidence="10 11" key="1">
    <citation type="submission" date="2019-03" db="EMBL/GenBank/DDBJ databases">
        <authorList>
            <person name="Gaulin E."/>
            <person name="Dumas B."/>
        </authorList>
    </citation>
    <scope>NUCLEOTIDE SEQUENCE [LARGE SCALE GENOMIC DNA]</scope>
    <source>
        <strain evidence="10">CBS 568.67</strain>
    </source>
</reference>
<dbReference type="PRINTS" id="PR00173">
    <property type="entry name" value="EDTRNSPORT"/>
</dbReference>
<feature type="region of interest" description="Disordered" evidence="8">
    <location>
        <begin position="25"/>
        <end position="79"/>
    </location>
</feature>
<gene>
    <name evidence="10" type="primary">Aste57867_16258</name>
    <name evidence="9" type="ORF">As57867_016201</name>
    <name evidence="10" type="ORF">ASTE57867_16258</name>
</gene>
<feature type="compositionally biased region" description="Low complexity" evidence="8">
    <location>
        <begin position="37"/>
        <end position="46"/>
    </location>
</feature>
<evidence type="ECO:0000256" key="8">
    <source>
        <dbReference type="SAM" id="MobiDB-lite"/>
    </source>
</evidence>
<evidence type="ECO:0000313" key="11">
    <source>
        <dbReference type="Proteomes" id="UP000332933"/>
    </source>
</evidence>
<feature type="transmembrane region" description="Helical" evidence="7">
    <location>
        <begin position="307"/>
        <end position="325"/>
    </location>
</feature>
<keyword evidence="7" id="KW-0769">Symport</keyword>
<evidence type="ECO:0000313" key="9">
    <source>
        <dbReference type="EMBL" id="KAF0692673.1"/>
    </source>
</evidence>
<proteinExistence type="inferred from homology"/>
<feature type="transmembrane region" description="Helical" evidence="7">
    <location>
        <begin position="186"/>
        <end position="208"/>
    </location>
</feature>
<dbReference type="AlphaFoldDB" id="A0A485L532"/>
<keyword evidence="11" id="KW-1185">Reference proteome</keyword>
<feature type="transmembrane region" description="Helical" evidence="7">
    <location>
        <begin position="114"/>
        <end position="132"/>
    </location>
</feature>
<dbReference type="GO" id="GO:0015293">
    <property type="term" value="F:symporter activity"/>
    <property type="evidence" value="ECO:0007669"/>
    <property type="project" value="UniProtKB-UniRule"/>
</dbReference>
<feature type="transmembrane region" description="Helical" evidence="7">
    <location>
        <begin position="345"/>
        <end position="366"/>
    </location>
</feature>
<evidence type="ECO:0000313" key="10">
    <source>
        <dbReference type="EMBL" id="VFT93035.1"/>
    </source>
</evidence>
<dbReference type="Proteomes" id="UP000332933">
    <property type="component" value="Unassembled WGS sequence"/>
</dbReference>
<dbReference type="InterPro" id="IPR036458">
    <property type="entry name" value="Na:dicarbo_symporter_sf"/>
</dbReference>
<dbReference type="PANTHER" id="PTHR42865:SF7">
    <property type="entry name" value="PROTON_GLUTAMATE-ASPARTATE SYMPORTER"/>
    <property type="match status" value="1"/>
</dbReference>
<evidence type="ECO:0000256" key="4">
    <source>
        <dbReference type="ARBA" id="ARBA00022692"/>
    </source>
</evidence>
<keyword evidence="3" id="KW-1003">Cell membrane</keyword>
<keyword evidence="5 7" id="KW-1133">Transmembrane helix</keyword>
<keyword evidence="6 7" id="KW-0472">Membrane</keyword>
<evidence type="ECO:0000256" key="6">
    <source>
        <dbReference type="ARBA" id="ARBA00023136"/>
    </source>
</evidence>
<dbReference type="InterPro" id="IPR001991">
    <property type="entry name" value="Na-dicarboxylate_symporter"/>
</dbReference>
<keyword evidence="2 7" id="KW-0813">Transport</keyword>
<dbReference type="SUPFAM" id="SSF118215">
    <property type="entry name" value="Proton glutamate symport protein"/>
    <property type="match status" value="1"/>
</dbReference>
<comment type="similarity">
    <text evidence="7">Belongs to the dicarboxylate/amino acid:cation symporter (DAACS) (TC 2.A.23) family.</text>
</comment>
<dbReference type="Pfam" id="PF00375">
    <property type="entry name" value="SDF"/>
    <property type="match status" value="1"/>
</dbReference>
<feature type="transmembrane region" description="Helical" evidence="7">
    <location>
        <begin position="497"/>
        <end position="526"/>
    </location>
</feature>
<keyword evidence="4 7" id="KW-0812">Transmembrane</keyword>
<dbReference type="EMBL" id="VJMH01005858">
    <property type="protein sequence ID" value="KAF0692673.1"/>
    <property type="molecule type" value="Genomic_DNA"/>
</dbReference>
<dbReference type="PANTHER" id="PTHR42865">
    <property type="entry name" value="PROTON/GLUTAMATE-ASPARTATE SYMPORTER"/>
    <property type="match status" value="1"/>
</dbReference>
<comment type="subcellular location">
    <subcellularLocation>
        <location evidence="1">Cell membrane</location>
        <topology evidence="1">Multi-pass membrane protein</topology>
    </subcellularLocation>
    <subcellularLocation>
        <location evidence="7">Membrane</location>
        <topology evidence="7">Multi-pass membrane protein</topology>
    </subcellularLocation>
</comment>
<evidence type="ECO:0000256" key="3">
    <source>
        <dbReference type="ARBA" id="ARBA00022475"/>
    </source>
</evidence>
<feature type="transmembrane region" description="Helical" evidence="7">
    <location>
        <begin position="422"/>
        <end position="446"/>
    </location>
</feature>
<dbReference type="Gene3D" id="1.10.3860.10">
    <property type="entry name" value="Sodium:dicarboxylate symporter"/>
    <property type="match status" value="1"/>
</dbReference>
<accession>A0A485L532</accession>
<reference evidence="9" key="2">
    <citation type="submission" date="2019-06" db="EMBL/GenBank/DDBJ databases">
        <title>Genomics analysis of Aphanomyces spp. identifies a new class of oomycete effector associated with host adaptation.</title>
        <authorList>
            <person name="Gaulin E."/>
        </authorList>
    </citation>
    <scope>NUCLEOTIDE SEQUENCE</scope>
    <source>
        <strain evidence="9">CBS 578.67</strain>
    </source>
</reference>
<feature type="transmembrane region" description="Helical" evidence="7">
    <location>
        <begin position="466"/>
        <end position="485"/>
    </location>
</feature>
<feature type="compositionally biased region" description="Polar residues" evidence="8">
    <location>
        <begin position="55"/>
        <end position="75"/>
    </location>
</feature>
<dbReference type="GO" id="GO:0005886">
    <property type="term" value="C:plasma membrane"/>
    <property type="evidence" value="ECO:0007669"/>
    <property type="project" value="UniProtKB-SubCell"/>
</dbReference>
<feature type="transmembrane region" description="Helical" evidence="7">
    <location>
        <begin position="152"/>
        <end position="174"/>
    </location>
</feature>
<protein>
    <recommendedName>
        <fullName evidence="7">Amino acid transporter</fullName>
    </recommendedName>
</protein>
<evidence type="ECO:0000256" key="2">
    <source>
        <dbReference type="ARBA" id="ARBA00022448"/>
    </source>
</evidence>
<evidence type="ECO:0000256" key="1">
    <source>
        <dbReference type="ARBA" id="ARBA00004651"/>
    </source>
</evidence>
<evidence type="ECO:0000256" key="5">
    <source>
        <dbReference type="ARBA" id="ARBA00022989"/>
    </source>
</evidence>
<dbReference type="OrthoDB" id="5877963at2759"/>
<organism evidence="10 11">
    <name type="scientific">Aphanomyces stellatus</name>
    <dbReference type="NCBI Taxonomy" id="120398"/>
    <lineage>
        <taxon>Eukaryota</taxon>
        <taxon>Sar</taxon>
        <taxon>Stramenopiles</taxon>
        <taxon>Oomycota</taxon>
        <taxon>Saprolegniomycetes</taxon>
        <taxon>Saprolegniales</taxon>
        <taxon>Verrucalvaceae</taxon>
        <taxon>Aphanomyces</taxon>
    </lineage>
</organism>
<evidence type="ECO:0000256" key="7">
    <source>
        <dbReference type="RuleBase" id="RU361216"/>
    </source>
</evidence>
<name>A0A485L532_9STRA</name>
<sequence>MAESKPAGILLFTDSMQERALHNSGAVVTPQPHLAGTTPTPSTNSSGKRARNIPYENSSLRTNFKTSSDTSTPQSHIPYHDTDSPILEDIYENKMPPAHTQDAFAHAAPKFSPLAVLAGALVGLGIGAGLYFAKLGPEWQKLVALPGDLFLRALRCLIVPMVFCVMTVVVAEAVSMGRTSILRLTMLLPFFLTSLLATIQGLVLALLFQASFKTTAVPTVAATAAPFNMTMRCANGLFLAVLPTGSVGCVGASAANSTALFLALNQTTNVAATTSTAVDASFSLMDQVVAVADLAVPVNIFESFAEGSLLSIVLFAVPLGLAAAYSAPNLHDNAVLKLIRQFRTIFIVMLGWLLAFTPVAVVFLMAAAVSNFNATNVTSVMSQVGIFFGAFVAGAGMHVLVVLPLVLFAFCRVNPYGFLKHVIPASVFAFGCASSMATLPVALACLQRAHVSRTLAQIAMPFGTSVNLNAAGLIYPLAIVFMATMDGLSQDLTTTRYIVIFFVSLLGCMSTAPVPNASLVYILTLWKTCFPNNDLPASFAFIVAADFINDRISTMVNVNANAVVTRILTDQVDETFEVGNAYV</sequence>